<dbReference type="Gene3D" id="3.40.50.300">
    <property type="entry name" value="P-loop containing nucleotide triphosphate hydrolases"/>
    <property type="match status" value="4"/>
</dbReference>
<dbReference type="Pfam" id="PF00580">
    <property type="entry name" value="UvrD-helicase"/>
    <property type="match status" value="1"/>
</dbReference>
<dbReference type="EMBL" id="JARFPK010000010">
    <property type="protein sequence ID" value="MDF0590297.1"/>
    <property type="molecule type" value="Genomic_DNA"/>
</dbReference>
<evidence type="ECO:0000256" key="9">
    <source>
        <dbReference type="ARBA" id="ARBA00023204"/>
    </source>
</evidence>
<evidence type="ECO:0000256" key="1">
    <source>
        <dbReference type="ARBA" id="ARBA00022722"/>
    </source>
</evidence>
<evidence type="ECO:0000313" key="18">
    <source>
        <dbReference type="Proteomes" id="UP001220010"/>
    </source>
</evidence>
<evidence type="ECO:0000256" key="10">
    <source>
        <dbReference type="ARBA" id="ARBA00023235"/>
    </source>
</evidence>
<keyword evidence="4 14" id="KW-0378">Hydrolase</keyword>
<dbReference type="PANTHER" id="PTHR11070">
    <property type="entry name" value="UVRD / RECB / PCRA DNA HELICASE FAMILY MEMBER"/>
    <property type="match status" value="1"/>
</dbReference>
<evidence type="ECO:0000256" key="4">
    <source>
        <dbReference type="ARBA" id="ARBA00022801"/>
    </source>
</evidence>
<evidence type="ECO:0000313" key="17">
    <source>
        <dbReference type="EMBL" id="MDF0590297.1"/>
    </source>
</evidence>
<reference evidence="17 18" key="1">
    <citation type="submission" date="2023-03" db="EMBL/GenBank/DDBJ databases">
        <title>WGS of Methanotrichaceae archaeon Mx.</title>
        <authorList>
            <person name="Sorokin D.Y."/>
            <person name="Merkel A.Y."/>
        </authorList>
    </citation>
    <scope>NUCLEOTIDE SEQUENCE [LARGE SCALE GENOMIC DNA]</scope>
    <source>
        <strain evidence="17 18">Mx</strain>
    </source>
</reference>
<keyword evidence="1" id="KW-0540">Nuclease</keyword>
<dbReference type="Gene3D" id="3.90.320.10">
    <property type="match status" value="1"/>
</dbReference>
<dbReference type="InterPro" id="IPR014016">
    <property type="entry name" value="UvrD-like_ATP-bd"/>
</dbReference>
<feature type="domain" description="UvrD-like helicase ATP-binding" evidence="15">
    <location>
        <begin position="1"/>
        <end position="317"/>
    </location>
</feature>
<comment type="caution">
    <text evidence="17">The sequence shown here is derived from an EMBL/GenBank/DDBJ whole genome shotgun (WGS) entry which is preliminary data.</text>
</comment>
<evidence type="ECO:0000256" key="2">
    <source>
        <dbReference type="ARBA" id="ARBA00022741"/>
    </source>
</evidence>
<feature type="domain" description="UvrD-like helicase C-terminal" evidence="16">
    <location>
        <begin position="318"/>
        <end position="634"/>
    </location>
</feature>
<dbReference type="Pfam" id="PF13361">
    <property type="entry name" value="UvrD_C"/>
    <property type="match status" value="2"/>
</dbReference>
<keyword evidence="5 14" id="KW-0347">Helicase</keyword>
<dbReference type="Proteomes" id="UP001220010">
    <property type="component" value="Unassembled WGS sequence"/>
</dbReference>
<evidence type="ECO:0000256" key="12">
    <source>
        <dbReference type="ARBA" id="ARBA00034808"/>
    </source>
</evidence>
<evidence type="ECO:0000256" key="6">
    <source>
        <dbReference type="ARBA" id="ARBA00022839"/>
    </source>
</evidence>
<comment type="catalytic activity">
    <reaction evidence="11">
        <text>Couples ATP hydrolysis with the unwinding of duplex DNA by translocating in the 3'-5' direction.</text>
        <dbReference type="EC" id="5.6.2.4"/>
    </reaction>
</comment>
<evidence type="ECO:0000256" key="7">
    <source>
        <dbReference type="ARBA" id="ARBA00022840"/>
    </source>
</evidence>
<dbReference type="PANTHER" id="PTHR11070:SF55">
    <property type="entry name" value="DNA 3'-5' HELICASE"/>
    <property type="match status" value="1"/>
</dbReference>
<evidence type="ECO:0000259" key="16">
    <source>
        <dbReference type="PROSITE" id="PS51217"/>
    </source>
</evidence>
<keyword evidence="6" id="KW-0269">Exonuclease</keyword>
<protein>
    <recommendedName>
        <fullName evidence="12">DNA 3'-5' helicase</fullName>
        <ecNumber evidence="12">5.6.2.4</ecNumber>
    </recommendedName>
</protein>
<feature type="binding site" evidence="14">
    <location>
        <begin position="9"/>
        <end position="16"/>
    </location>
    <ligand>
        <name>ATP</name>
        <dbReference type="ChEBI" id="CHEBI:30616"/>
    </ligand>
</feature>
<dbReference type="SUPFAM" id="SSF52540">
    <property type="entry name" value="P-loop containing nucleoside triphosphate hydrolases"/>
    <property type="match status" value="1"/>
</dbReference>
<keyword evidence="2 14" id="KW-0547">Nucleotide-binding</keyword>
<evidence type="ECO:0000256" key="14">
    <source>
        <dbReference type="PROSITE-ProRule" id="PRU00560"/>
    </source>
</evidence>
<keyword evidence="9" id="KW-0234">DNA repair</keyword>
<dbReference type="CDD" id="cd17932">
    <property type="entry name" value="DEXQc_UvrD"/>
    <property type="match status" value="1"/>
</dbReference>
<keyword evidence="8" id="KW-0238">DNA-binding</keyword>
<dbReference type="InterPro" id="IPR011604">
    <property type="entry name" value="PDDEXK-like_dom_sf"/>
</dbReference>
<name>A0ABT5X6H7_9EURY</name>
<dbReference type="PROSITE" id="PS51217">
    <property type="entry name" value="UVRD_HELICASE_CTER"/>
    <property type="match status" value="1"/>
</dbReference>
<keyword evidence="3" id="KW-0227">DNA damage</keyword>
<evidence type="ECO:0000256" key="8">
    <source>
        <dbReference type="ARBA" id="ARBA00023125"/>
    </source>
</evidence>
<keyword evidence="18" id="KW-1185">Reference proteome</keyword>
<dbReference type="RefSeq" id="WP_316966045.1">
    <property type="nucleotide sequence ID" value="NZ_JARFPK010000010.1"/>
</dbReference>
<dbReference type="PROSITE" id="PS51198">
    <property type="entry name" value="UVRD_HELICASE_ATP_BIND"/>
    <property type="match status" value="1"/>
</dbReference>
<evidence type="ECO:0000256" key="11">
    <source>
        <dbReference type="ARBA" id="ARBA00034617"/>
    </source>
</evidence>
<sequence>MRGDLFISASAGTGKTYNISKRYVEIFEEAYRSGEEIDVGEVAAITFTRKAAGEMKERIVGMIEDRAGDDPRWRELLSSIPFAWIGTIDSFAGRILSEVGPFAGIDPDLRVAASSIYRPISRRAALRGMVENEDLIEPLLKVVGLDRLLGALQLGEELYRGKISEARAAAPAEDGVPLHHDPAVAADLAEANRAFLSLFAAVERYRLGEMDREGLTDFSGVLLALRDLLKSRPEVRSHLQGRFRYIIVDEFQDTDLLQKEIVDLLRGSDTRVVYVGDAKQSIYRFRGAEVEAFALAMAEVGSSSGELRTLDKNYRSHPALLDFTNRFFPGIFQGDDPIGCAPITPLPAEGVGSDEARALFLFHPEDEATAAALFIKSLVGREFSFVEREADGDGNVSLASRRRRVSYRDFVILVRKLRGGAGERYREALQEMGVPCYVVGEAGFFDLPEIKGLVSILRLLADPGDDLAAATALLSPAAGLDLQDLALLRLRGGGPGIEAGEPRPRRRVGLIDCIPLMEEGDLAPGRMKRLLRYREVFDRLMERRDLLKPSQILKEAAEGLEYEVRLAERDPLRTKTANFRKLSEASRSLDEAGLSLREVVCRLEDSSFEEIAPASVESEETDAVKVMTVHQAKGLEFPVVIVAETSWSTPPVSSPFLLRRGEKGKGEVVFTLIPKDKALEGTVLFEMVEEEEKREAEEEKRTLYVASTRATDLLAITHSPPKTKASRPWHDLLSVLVEAGEGSGEAPKVVPAFEGVVEVLDFSAIDPTSGAVPTTEERGPVIPYLGLIDPIGPTQESLRISPTRLAEGRMGPFLNQRPGMVVDDDLAGEEEEPLEPKDLGRLAHQILERLGEGGRTLASLGSMEWPTRPPHLLAGRFGDDELQEVWDVLDRLKDHELVREIESAGEVRTEYEILRPFGEDLLVGRIDKLVRDEEGWRIVDFKFADSATASPENEFQMRFYIYLARELFCPLLGARLFYLKDGAVLEVFLGDEEMADFELELSARIKEAKARSMPGNVGEEG</sequence>
<dbReference type="Pfam" id="PF12705">
    <property type="entry name" value="PDDEXK_1"/>
    <property type="match status" value="1"/>
</dbReference>
<dbReference type="InterPro" id="IPR027417">
    <property type="entry name" value="P-loop_NTPase"/>
</dbReference>
<evidence type="ECO:0000256" key="3">
    <source>
        <dbReference type="ARBA" id="ARBA00022763"/>
    </source>
</evidence>
<gene>
    <name evidence="17" type="ORF">P0O15_03810</name>
</gene>
<comment type="catalytic activity">
    <reaction evidence="13">
        <text>ATP + H2O = ADP + phosphate + H(+)</text>
        <dbReference type="Rhea" id="RHEA:13065"/>
        <dbReference type="ChEBI" id="CHEBI:15377"/>
        <dbReference type="ChEBI" id="CHEBI:15378"/>
        <dbReference type="ChEBI" id="CHEBI:30616"/>
        <dbReference type="ChEBI" id="CHEBI:43474"/>
        <dbReference type="ChEBI" id="CHEBI:456216"/>
        <dbReference type="EC" id="5.6.2.4"/>
    </reaction>
</comment>
<accession>A0ABT5X6H7</accession>
<dbReference type="InterPro" id="IPR038726">
    <property type="entry name" value="PDDEXK_AddAB-type"/>
</dbReference>
<keyword evidence="7 14" id="KW-0067">ATP-binding</keyword>
<keyword evidence="10" id="KW-0413">Isomerase</keyword>
<dbReference type="Gene3D" id="1.10.486.10">
    <property type="entry name" value="PCRA, domain 4"/>
    <property type="match status" value="1"/>
</dbReference>
<evidence type="ECO:0000256" key="5">
    <source>
        <dbReference type="ARBA" id="ARBA00022806"/>
    </source>
</evidence>
<dbReference type="InterPro" id="IPR000212">
    <property type="entry name" value="DNA_helicase_UvrD/REP"/>
</dbReference>
<proteinExistence type="predicted"/>
<organism evidence="17 18">
    <name type="scientific">Candidatus Methanocrinis natronophilus</name>
    <dbReference type="NCBI Taxonomy" id="3033396"/>
    <lineage>
        <taxon>Archaea</taxon>
        <taxon>Methanobacteriati</taxon>
        <taxon>Methanobacteriota</taxon>
        <taxon>Stenosarchaea group</taxon>
        <taxon>Methanomicrobia</taxon>
        <taxon>Methanotrichales</taxon>
        <taxon>Methanotrichaceae</taxon>
        <taxon>Methanocrinis</taxon>
    </lineage>
</organism>
<evidence type="ECO:0000256" key="13">
    <source>
        <dbReference type="ARBA" id="ARBA00048988"/>
    </source>
</evidence>
<dbReference type="EC" id="5.6.2.4" evidence="12"/>
<evidence type="ECO:0000259" key="15">
    <source>
        <dbReference type="PROSITE" id="PS51198"/>
    </source>
</evidence>
<dbReference type="InterPro" id="IPR014017">
    <property type="entry name" value="DNA_helicase_UvrD-like_C"/>
</dbReference>